<protein>
    <recommendedName>
        <fullName evidence="4">T9SS type A sorting domain-containing protein</fullName>
    </recommendedName>
</protein>
<feature type="chain" id="PRO_5032307148" description="T9SS type A sorting domain-containing protein" evidence="2">
    <location>
        <begin position="22"/>
        <end position="1405"/>
    </location>
</feature>
<dbReference type="Gene3D" id="3.20.110.20">
    <property type="match status" value="1"/>
</dbReference>
<dbReference type="EMBL" id="DSQF01000012">
    <property type="protein sequence ID" value="HGZ43156.1"/>
    <property type="molecule type" value="Genomic_DNA"/>
</dbReference>
<feature type="signal peptide" evidence="2">
    <location>
        <begin position="1"/>
        <end position="21"/>
    </location>
</feature>
<sequence>MSRRSVALAAASLLALAVTLAVDVTPTAAALAPRPAGLLTNARAWRSASVVAVDRVREGATPLESAGDILAVYVERGEELTVRVSLVAPVGIHDRADHFNGRGVRVVALLDEGPGGRTELPAPFVGPAPFAWDRMVEVRGGPSPSALAAEPARGERAPLDAARFALHAAEGWLAAALPRGASEPTAIAVLTWAEGRELDRVVAPLGAAGAAAYEANVAFVHHGNQGLSYSDVFTGRAGAEHASGFDEVLEAHQTRNVPGNFHLSALLQSAAEWDARNGNPVDFNAWLRTGAAAGWAAMMTSAYGQPIMPFLQGAMNSWAVNRDAAMVAFRYNYVPRVAWVPERVFLDPSRYPSNGVIDWSGSNWLSNGVHGIVLDDWPHGQGVNKHQIHFLSGNGLRIILRDGDFTGKMHAGDGAGALGILTGLAGSGVGEYRIVVYADDWEMAAEVAGWQNTMPYALDTYEWMIAKCQTESAWLRTWKLDAALNHPNFNGVTFVPGTGTYGAIGGADGYGGGNNGWYTNWAGYVPYANGGNGSGGCAGAGGNCKNHGQLWNDAHLALQNAPNNAIREAGWYVLMTNLHETAWHDYLGGPISGWQRQYAAKIKNANVYAEAARWAGGLYASPTGAFTSDIDNDGYAELVMHNDRVLAVFESIGGRATHLFAKGPGYGYSVVGVDNAYWAGTEGDYNDVNHIAALSDVGPNTQHELYAMAVDSAAGNTVQATFTRGGTRKTVRLTLGQPYLDVVYRVGPGTQYIQSGWSPDLVDLVYNARMDRVWGGGAQTYMGQRNPNTGATAAYVLGGGGATFNLSFSGTLMKVDEISGTQKFQFYIYAGPTSAPTGTGQVAELDALVAGLADGLAPEAVRGTYFPATRQLALTFDEPVRWNEVVATAIALDANNDGAADVTLDGATTVLTTANAAVLTLQVSNAVHAAIQALPDRNAMELLLQPGAVKDVAGNPCAALTHAGNVPVSYGPPTLVTLDGRFDAAEWPACAVAVADSFDSQWNAGPSNITNEIQAVYATWDSTYLYLGVRGLATANSWLLYLDTDPGGPLGETDLTAINTWERGATFSAPGFRPDWQFGAYQHQGPFDSQSFFRILSPTTTASYGDSILMAFDPLHAHGLDGGSEIAIPWSVLYGLGPGRVPVNAQLGFVASLCWDPEPAGQLGGDQAPNNLSAVPPAIDNRHLIALDADGDGWPDPIDRAPPALLSAAPTAGDSVVTVTFDEPVSAATAGQVSRWSVYRTDNPAQTLEVRAATPLPGGTQVELKVAPMSGVGYTVVASGIADQSCYANVANQTSATFTGPSVAVAPPRPAPGRLALAPPYPNPARGGAWVEFSVPGDGAPLRLALYDLGGRHLRTLAEGVFPAGTHRVALDGRDARGARLAPGLYFVHLSRGAERLVRRMVLIP</sequence>
<dbReference type="GO" id="GO:0005975">
    <property type="term" value="P:carbohydrate metabolic process"/>
    <property type="evidence" value="ECO:0007669"/>
    <property type="project" value="InterPro"/>
</dbReference>
<reference evidence="3" key="1">
    <citation type="journal article" date="2020" name="mSystems">
        <title>Genome- and Community-Level Interaction Insights into Carbon Utilization and Element Cycling Functions of Hydrothermarchaeota in Hydrothermal Sediment.</title>
        <authorList>
            <person name="Zhou Z."/>
            <person name="Liu Y."/>
            <person name="Xu W."/>
            <person name="Pan J."/>
            <person name="Luo Z.H."/>
            <person name="Li M."/>
        </authorList>
    </citation>
    <scope>NUCLEOTIDE SEQUENCE [LARGE SCALE GENOMIC DNA]</scope>
    <source>
        <strain evidence="3">SpSt-381</strain>
    </source>
</reference>
<evidence type="ECO:0000256" key="2">
    <source>
        <dbReference type="SAM" id="SignalP"/>
    </source>
</evidence>
<evidence type="ECO:0000256" key="1">
    <source>
        <dbReference type="ARBA" id="ARBA00022729"/>
    </source>
</evidence>
<comment type="caution">
    <text evidence="3">The sequence shown here is derived from an EMBL/GenBank/DDBJ whole genome shotgun (WGS) entry which is preliminary data.</text>
</comment>
<name>A0A832I1S2_UNCEI</name>
<dbReference type="InterPro" id="IPR014755">
    <property type="entry name" value="Cu-Rt/internalin_Ig-like"/>
</dbReference>
<dbReference type="InterPro" id="IPR011330">
    <property type="entry name" value="Glyco_hydro/deAcase_b/a-brl"/>
</dbReference>
<proteinExistence type="predicted"/>
<gene>
    <name evidence="3" type="ORF">ENR23_06985</name>
</gene>
<dbReference type="Gene3D" id="2.60.40.4070">
    <property type="match status" value="1"/>
</dbReference>
<dbReference type="Gene3D" id="2.60.40.1220">
    <property type="match status" value="1"/>
</dbReference>
<evidence type="ECO:0000313" key="3">
    <source>
        <dbReference type="EMBL" id="HGZ43156.1"/>
    </source>
</evidence>
<evidence type="ECO:0008006" key="4">
    <source>
        <dbReference type="Google" id="ProtNLM"/>
    </source>
</evidence>
<organism evidence="3">
    <name type="scientific">Eiseniibacteriota bacterium</name>
    <dbReference type="NCBI Taxonomy" id="2212470"/>
    <lineage>
        <taxon>Bacteria</taxon>
        <taxon>Candidatus Eiseniibacteriota</taxon>
    </lineage>
</organism>
<dbReference type="SUPFAM" id="SSF88713">
    <property type="entry name" value="Glycoside hydrolase/deacetylase"/>
    <property type="match status" value="1"/>
</dbReference>
<accession>A0A832I1S2</accession>
<keyword evidence="1 2" id="KW-0732">Signal</keyword>